<dbReference type="STRING" id="1051890.A0A3N4LZ28"/>
<dbReference type="EMBL" id="ML121536">
    <property type="protein sequence ID" value="RPB25931.1"/>
    <property type="molecule type" value="Genomic_DNA"/>
</dbReference>
<keyword evidence="3" id="KW-1185">Reference proteome</keyword>
<dbReference type="Proteomes" id="UP000267821">
    <property type="component" value="Unassembled WGS sequence"/>
</dbReference>
<feature type="region of interest" description="Disordered" evidence="1">
    <location>
        <begin position="46"/>
        <end position="70"/>
    </location>
</feature>
<feature type="compositionally biased region" description="Acidic residues" evidence="1">
    <location>
        <begin position="608"/>
        <end position="623"/>
    </location>
</feature>
<feature type="region of interest" description="Disordered" evidence="1">
    <location>
        <begin position="390"/>
        <end position="453"/>
    </location>
</feature>
<evidence type="ECO:0000256" key="1">
    <source>
        <dbReference type="SAM" id="MobiDB-lite"/>
    </source>
</evidence>
<proteinExistence type="predicted"/>
<protein>
    <submittedName>
        <fullName evidence="2">Uncharacterized protein</fullName>
    </submittedName>
</protein>
<feature type="compositionally biased region" description="Low complexity" evidence="1">
    <location>
        <begin position="428"/>
        <end position="439"/>
    </location>
</feature>
<evidence type="ECO:0000313" key="3">
    <source>
        <dbReference type="Proteomes" id="UP000267821"/>
    </source>
</evidence>
<evidence type="ECO:0000313" key="2">
    <source>
        <dbReference type="EMBL" id="RPB25931.1"/>
    </source>
</evidence>
<reference evidence="2 3" key="1">
    <citation type="journal article" date="2018" name="Nat. Ecol. Evol.">
        <title>Pezizomycetes genomes reveal the molecular basis of ectomycorrhizal truffle lifestyle.</title>
        <authorList>
            <person name="Murat C."/>
            <person name="Payen T."/>
            <person name="Noel B."/>
            <person name="Kuo A."/>
            <person name="Morin E."/>
            <person name="Chen J."/>
            <person name="Kohler A."/>
            <person name="Krizsan K."/>
            <person name="Balestrini R."/>
            <person name="Da Silva C."/>
            <person name="Montanini B."/>
            <person name="Hainaut M."/>
            <person name="Levati E."/>
            <person name="Barry K.W."/>
            <person name="Belfiori B."/>
            <person name="Cichocki N."/>
            <person name="Clum A."/>
            <person name="Dockter R.B."/>
            <person name="Fauchery L."/>
            <person name="Guy J."/>
            <person name="Iotti M."/>
            <person name="Le Tacon F."/>
            <person name="Lindquist E.A."/>
            <person name="Lipzen A."/>
            <person name="Malagnac F."/>
            <person name="Mello A."/>
            <person name="Molinier V."/>
            <person name="Miyauchi S."/>
            <person name="Poulain J."/>
            <person name="Riccioni C."/>
            <person name="Rubini A."/>
            <person name="Sitrit Y."/>
            <person name="Splivallo R."/>
            <person name="Traeger S."/>
            <person name="Wang M."/>
            <person name="Zifcakova L."/>
            <person name="Wipf D."/>
            <person name="Zambonelli A."/>
            <person name="Paolocci F."/>
            <person name="Nowrousian M."/>
            <person name="Ottonello S."/>
            <person name="Baldrian P."/>
            <person name="Spatafora J.W."/>
            <person name="Henrissat B."/>
            <person name="Nagy L.G."/>
            <person name="Aury J.M."/>
            <person name="Wincker P."/>
            <person name="Grigoriev I.V."/>
            <person name="Bonfante P."/>
            <person name="Martin F.M."/>
        </authorList>
    </citation>
    <scope>NUCLEOTIDE SEQUENCE [LARGE SCALE GENOMIC DNA]</scope>
    <source>
        <strain evidence="2 3">ATCC MYA-4762</strain>
    </source>
</reference>
<dbReference type="OrthoDB" id="10371916at2759"/>
<sequence>MALLATGQSRHAAPPLVIAVRSRPAHTPADISRATIGPTLLSFHHRRPLRGRGNHSACTTPNASEMSPEPDAENIAPTLTIPPYNPITPPCHAPTTDSPFNNGCNDISDVQRNWITPPLPDALLVPSLHSLTFSSLERISRSLNSPVFIHCPPGVFREWRFQNSGWLSEASSRWEYDTKNHFFIIKCMASPIHEAFTGYATSLILHEIQRFGNLRPGSNLVSLRANTDVTNFAGHRRSKRVADLSIGVRLHPPTPIVYRRGIIVEVGFAQPLPSLMERAEMWLLDKSDEVHMVILLHIPERIPKHYGKLSRAEANKKKTKWQRGWFEGRDFNDEYIWRKGDLDCSGSDHERILDEIEGELAQKFLEQDSIGVLIPPLFHPLDGEMYVYERKSDEDKSSDTLPAAVMNQAKRKRSDTPDDQSIWEFPVSSPSGEDSSSTSDYGDPRSDSTPSRGHLLKCTWQTTFLKNGVYTPLSSSSTHELRLPIASLYGVLPTSTAANTEAAIPPEILALIPPAIRPHAHREIIFAMDDIAGLFTDEVVILEMREQRAVNRAGGVIQRAFQAWRGRIRSGVMQKKREGERDKRTKRAERRWPLRSSALSGTEHGSVQEDEELGGDHEIEDQVGDEHTAEEVDVDSLDGLEIRN</sequence>
<dbReference type="AlphaFoldDB" id="A0A3N4LZ28"/>
<feature type="compositionally biased region" description="Polar residues" evidence="1">
    <location>
        <begin position="56"/>
        <end position="65"/>
    </location>
</feature>
<feature type="region of interest" description="Disordered" evidence="1">
    <location>
        <begin position="572"/>
        <end position="644"/>
    </location>
</feature>
<accession>A0A3N4LZ28</accession>
<organism evidence="2 3">
    <name type="scientific">Terfezia boudieri ATCC MYA-4762</name>
    <dbReference type="NCBI Taxonomy" id="1051890"/>
    <lineage>
        <taxon>Eukaryota</taxon>
        <taxon>Fungi</taxon>
        <taxon>Dikarya</taxon>
        <taxon>Ascomycota</taxon>
        <taxon>Pezizomycotina</taxon>
        <taxon>Pezizomycetes</taxon>
        <taxon>Pezizales</taxon>
        <taxon>Pezizaceae</taxon>
        <taxon>Terfezia</taxon>
    </lineage>
</organism>
<name>A0A3N4LZ28_9PEZI</name>
<gene>
    <name evidence="2" type="ORF">L211DRAFT_847695</name>
</gene>
<dbReference type="InParanoid" id="A0A3N4LZ28"/>